<dbReference type="GO" id="GO:0005524">
    <property type="term" value="F:ATP binding"/>
    <property type="evidence" value="ECO:0007669"/>
    <property type="project" value="InterPro"/>
</dbReference>
<dbReference type="GO" id="GO:0016787">
    <property type="term" value="F:hydrolase activity"/>
    <property type="evidence" value="ECO:0007669"/>
    <property type="project" value="InterPro"/>
</dbReference>
<reference evidence="2 3" key="1">
    <citation type="journal article" date="2016" name="Eur. J. Clin. Microbiol. Infect. Dis.">
        <title>Whole genome sequencing as a tool for phylogenetic analysis of clinical strains of Mitis group streptococci.</title>
        <authorList>
            <person name="Rasmussen L.H."/>
            <person name="Dargis R."/>
            <person name="Hojholt K."/>
            <person name="Christensen J.J."/>
            <person name="Skovgaard O."/>
            <person name="Justesen U.S."/>
            <person name="Rosenvinge F.S."/>
            <person name="Moser C."/>
            <person name="Lukjancenko O."/>
            <person name="Rasmussen S."/>
            <person name="Nielsen X.C."/>
        </authorList>
    </citation>
    <scope>NUCLEOTIDE SEQUENCE [LARGE SCALE GENOMIC DNA]</scope>
    <source>
        <strain evidence="2 3">RH_777_07</strain>
    </source>
</reference>
<dbReference type="InterPro" id="IPR052933">
    <property type="entry name" value="DNA_Protect_Modify"/>
</dbReference>
<keyword evidence="2" id="KW-0378">Hydrolase</keyword>
<dbReference type="InterPro" id="IPR027417">
    <property type="entry name" value="P-loop_NTPase"/>
</dbReference>
<evidence type="ECO:0000259" key="1">
    <source>
        <dbReference type="Pfam" id="PF04851"/>
    </source>
</evidence>
<feature type="non-terminal residue" evidence="2">
    <location>
        <position position="288"/>
    </location>
</feature>
<gene>
    <name evidence="2" type="ORF">B7702_01355</name>
</gene>
<feature type="domain" description="Helicase/UvrB N-terminal" evidence="1">
    <location>
        <begin position="116"/>
        <end position="222"/>
    </location>
</feature>
<name>A0A1X1JVF1_STRMT</name>
<dbReference type="SUPFAM" id="SSF52540">
    <property type="entry name" value="P-loop containing nucleoside triphosphate hydrolases"/>
    <property type="match status" value="1"/>
</dbReference>
<keyword evidence="2" id="KW-0547">Nucleotide-binding</keyword>
<dbReference type="Pfam" id="PF04851">
    <property type="entry name" value="ResIII"/>
    <property type="match status" value="1"/>
</dbReference>
<dbReference type="EMBL" id="NCVD01000018">
    <property type="protein sequence ID" value="ORO91206.1"/>
    <property type="molecule type" value="Genomic_DNA"/>
</dbReference>
<dbReference type="Proteomes" id="UP000193849">
    <property type="component" value="Unassembled WGS sequence"/>
</dbReference>
<protein>
    <submittedName>
        <fullName evidence="2">Helicase SNF2</fullName>
    </submittedName>
</protein>
<comment type="caution">
    <text evidence="2">The sequence shown here is derived from an EMBL/GenBank/DDBJ whole genome shotgun (WGS) entry which is preliminary data.</text>
</comment>
<dbReference type="RefSeq" id="WP_158086139.1">
    <property type="nucleotide sequence ID" value="NZ_NCVD01000018.1"/>
</dbReference>
<dbReference type="InterPro" id="IPR006935">
    <property type="entry name" value="Helicase/UvrB_N"/>
</dbReference>
<accession>A0A1X1JVF1</accession>
<keyword evidence="2" id="KW-0067">ATP-binding</keyword>
<dbReference type="Gene3D" id="3.40.50.300">
    <property type="entry name" value="P-loop containing nucleotide triphosphate hydrolases"/>
    <property type="match status" value="1"/>
</dbReference>
<feature type="non-terminal residue" evidence="2">
    <location>
        <position position="1"/>
    </location>
</feature>
<evidence type="ECO:0000313" key="2">
    <source>
        <dbReference type="EMBL" id="ORO91206.1"/>
    </source>
</evidence>
<dbReference type="GO" id="GO:0003677">
    <property type="term" value="F:DNA binding"/>
    <property type="evidence" value="ECO:0007669"/>
    <property type="project" value="InterPro"/>
</dbReference>
<sequence>SFAYRYPSAKDSSLGVSGSRYDTGRKIFENLLNSNQPTITMTVTEGEKKKTITDLEKTSVLRAKEQHLQELFQDFVSRYPEVQQVIEESYNRLYNRTVSREYDGSHLVIDGLAQNISLRPHQENAIQRIVEEKRALLAHEVGSGKTLTMLGAGFKLKELGMVHKPLYVVPSSLSAQFGQEIMKFFPTKKVFVTNKKDFVKARRKQFVSRIITGDYDAIVIGDSQFEKIPVSKERQMNYIEDKLNELREIKTHSENKYTVKEAEQSISGLEKQLEELQRFNRDSFIDFE</sequence>
<dbReference type="AlphaFoldDB" id="A0A1X1JVF1"/>
<dbReference type="PANTHER" id="PTHR41313:SF1">
    <property type="entry name" value="DNA METHYLASE ADENINE-SPECIFIC DOMAIN-CONTAINING PROTEIN"/>
    <property type="match status" value="1"/>
</dbReference>
<proteinExistence type="predicted"/>
<organism evidence="2 3">
    <name type="scientific">Streptococcus mitis</name>
    <dbReference type="NCBI Taxonomy" id="28037"/>
    <lineage>
        <taxon>Bacteria</taxon>
        <taxon>Bacillati</taxon>
        <taxon>Bacillota</taxon>
        <taxon>Bacilli</taxon>
        <taxon>Lactobacillales</taxon>
        <taxon>Streptococcaceae</taxon>
        <taxon>Streptococcus</taxon>
        <taxon>Streptococcus mitis group</taxon>
    </lineage>
</organism>
<dbReference type="GO" id="GO:0004386">
    <property type="term" value="F:helicase activity"/>
    <property type="evidence" value="ECO:0007669"/>
    <property type="project" value="UniProtKB-KW"/>
</dbReference>
<keyword evidence="2" id="KW-0347">Helicase</keyword>
<evidence type="ECO:0000313" key="3">
    <source>
        <dbReference type="Proteomes" id="UP000193849"/>
    </source>
</evidence>
<dbReference type="PANTHER" id="PTHR41313">
    <property type="entry name" value="ADENINE-SPECIFIC METHYLTRANSFERASE"/>
    <property type="match status" value="1"/>
</dbReference>